<sequence>MKIYPIKLTLTIISSVSLITLLAGKVAAITEPPLQIANYPATTIAQTETKPDLDLLAKTIRDFFQSDRYLTESESLLTAKTNGFDIIFKIKTKTIAQSGKKFRSEITLRQQGESKQINYLVISDGKKVWIYKPDLKQYAVTSYAAFNESFFIGLSSLMFVEIPEDAREEIAQAENSQSIVQGFGLTNLKELQQEKRTVVGEELSIYTYKNSKDGLTFSGFIQPQTANLKQLEMRGNSEGLDIMITEKILARTTAPAIDAQTFTFTPPEGVKKVSSISISPF</sequence>
<reference evidence="1 2" key="1">
    <citation type="journal article" date="2020" name="ISME J.">
        <title>Comparative genomics reveals insights into cyanobacterial evolution and habitat adaptation.</title>
        <authorList>
            <person name="Chen M.Y."/>
            <person name="Teng W.K."/>
            <person name="Zhao L."/>
            <person name="Hu C.X."/>
            <person name="Zhou Y.K."/>
            <person name="Han B.P."/>
            <person name="Song L.R."/>
            <person name="Shu W.S."/>
        </authorList>
    </citation>
    <scope>NUCLEOTIDE SEQUENCE [LARGE SCALE GENOMIC DNA]</scope>
    <source>
        <strain evidence="1 2">FACHB-196</strain>
    </source>
</reference>
<dbReference type="EMBL" id="JACJST010000005">
    <property type="protein sequence ID" value="MBD2567852.1"/>
    <property type="molecule type" value="Genomic_DNA"/>
</dbReference>
<dbReference type="Gene3D" id="2.50.20.10">
    <property type="entry name" value="Lipoprotein localisation LolA/LolB/LppX"/>
    <property type="match status" value="1"/>
</dbReference>
<keyword evidence="2" id="KW-1185">Reference proteome</keyword>
<evidence type="ECO:0000313" key="2">
    <source>
        <dbReference type="Proteomes" id="UP000640531"/>
    </source>
</evidence>
<evidence type="ECO:0008006" key="3">
    <source>
        <dbReference type="Google" id="ProtNLM"/>
    </source>
</evidence>
<dbReference type="Proteomes" id="UP000640531">
    <property type="component" value="Unassembled WGS sequence"/>
</dbReference>
<dbReference type="InterPro" id="IPR029046">
    <property type="entry name" value="LolA/LolB/LppX"/>
</dbReference>
<protein>
    <recommendedName>
        <fullName evidence="3">Outer membrane lipoprotein carrier protein LolA</fullName>
    </recommendedName>
</protein>
<name>A0ABR8FCA5_9NOST</name>
<gene>
    <name evidence="1" type="ORF">H6G59_07995</name>
</gene>
<evidence type="ECO:0000313" key="1">
    <source>
        <dbReference type="EMBL" id="MBD2567852.1"/>
    </source>
</evidence>
<dbReference type="SUPFAM" id="SSF89392">
    <property type="entry name" value="Prokaryotic lipoproteins and lipoprotein localization factors"/>
    <property type="match status" value="1"/>
</dbReference>
<organism evidence="1 2">
    <name type="scientific">Anabaena lutea FACHB-196</name>
    <dbReference type="NCBI Taxonomy" id="2692881"/>
    <lineage>
        <taxon>Bacteria</taxon>
        <taxon>Bacillati</taxon>
        <taxon>Cyanobacteriota</taxon>
        <taxon>Cyanophyceae</taxon>
        <taxon>Nostocales</taxon>
        <taxon>Nostocaceae</taxon>
        <taxon>Anabaena</taxon>
    </lineage>
</organism>
<accession>A0ABR8FCA5</accession>
<dbReference type="RefSeq" id="WP_190713180.1">
    <property type="nucleotide sequence ID" value="NZ_JACJST010000005.1"/>
</dbReference>
<comment type="caution">
    <text evidence="1">The sequence shown here is derived from an EMBL/GenBank/DDBJ whole genome shotgun (WGS) entry which is preliminary data.</text>
</comment>
<proteinExistence type="predicted"/>